<comment type="caution">
    <text evidence="1">The sequence shown here is derived from an EMBL/GenBank/DDBJ whole genome shotgun (WGS) entry which is preliminary data.</text>
</comment>
<dbReference type="Proteomes" id="UP000028058">
    <property type="component" value="Unassembled WGS sequence"/>
</dbReference>
<dbReference type="AlphaFoldDB" id="A0A420V876"/>
<evidence type="ECO:0000313" key="1">
    <source>
        <dbReference type="EMBL" id="RKM98167.1"/>
    </source>
</evidence>
<evidence type="ECO:0000313" key="2">
    <source>
        <dbReference type="Proteomes" id="UP000028058"/>
    </source>
</evidence>
<organism evidence="1 2">
    <name type="scientific">Streptomyces xinghaiensis</name>
    <dbReference type="NCBI Taxonomy" id="1038928"/>
    <lineage>
        <taxon>Bacteria</taxon>
        <taxon>Bacillati</taxon>
        <taxon>Actinomycetota</taxon>
        <taxon>Actinomycetes</taxon>
        <taxon>Kitasatosporales</taxon>
        <taxon>Streptomycetaceae</taxon>
        <taxon>Streptomyces</taxon>
    </lineage>
</organism>
<proteinExistence type="predicted"/>
<accession>A0A420V876</accession>
<gene>
    <name evidence="1" type="ORF">SFRA_006600</name>
</gene>
<dbReference type="OrthoDB" id="4152660at2"/>
<reference evidence="1 2" key="1">
    <citation type="journal article" date="2014" name="Genome Announc.">
        <title>Draft Genome Sequence of Streptomyces fradiae ATCC 19609, a Strain Highly Sensitive to Antibiotics.</title>
        <authorList>
            <person name="Bekker O.B."/>
            <person name="Klimina K.M."/>
            <person name="Vatlin A.A."/>
            <person name="Zakharevich N.V."/>
            <person name="Kasianov A.S."/>
            <person name="Danilenko V.N."/>
        </authorList>
    </citation>
    <scope>NUCLEOTIDE SEQUENCE [LARGE SCALE GENOMIC DNA]</scope>
    <source>
        <strain evidence="1 2">ATCC 19609</strain>
    </source>
</reference>
<dbReference type="RefSeq" id="WP_043469806.1">
    <property type="nucleotide sequence ID" value="NZ_CP134822.1"/>
</dbReference>
<keyword evidence="2" id="KW-1185">Reference proteome</keyword>
<protein>
    <submittedName>
        <fullName evidence="1">Uncharacterized protein</fullName>
    </submittedName>
</protein>
<sequence>MQPLVGSLATRVGLALSFSVAEAQKLMAAVPEGVADHVWRARCAVMHSHFARYDSFAKHPVVHRGAKEQARLLRSMARCVQGSGFAEMCRTNADLLVAAEDRLAEQGRADEAITVRALTLGMPMEWVVQLWRLADVMSELSARQKAWGQGHHRIARVLRSARIPLWAVAALDEISLDELREMTPSDLISRAGLGESSLAEAAQVLDRLRVLALLGCEPTAWNILMDTLAACLEAAADVQASHAMERNVPLQPCRSPGGLLRSEPRVPRAPGCAVPRAVTVQGRRRLHQAGGRGGRPTV</sequence>
<dbReference type="EMBL" id="JNAD02000002">
    <property type="protein sequence ID" value="RKM98167.1"/>
    <property type="molecule type" value="Genomic_DNA"/>
</dbReference>
<name>A0A420V876_9ACTN</name>